<reference evidence="1 2" key="1">
    <citation type="submission" date="2024-05" db="EMBL/GenBank/DDBJ databases">
        <authorList>
            <person name="De Oliveira J.P."/>
            <person name="Noriler S.A."/>
            <person name="De Oliveira A.G."/>
            <person name="Sipoli D.S."/>
        </authorList>
    </citation>
    <scope>NUCLEOTIDE SEQUENCE [LARGE SCALE GENOMIC DNA]</scope>
    <source>
        <strain evidence="1 2">LABIM189</strain>
    </source>
</reference>
<organism evidence="1 2">
    <name type="scientific">Chromobacterium vaccinii</name>
    <dbReference type="NCBI Taxonomy" id="1108595"/>
    <lineage>
        <taxon>Bacteria</taxon>
        <taxon>Pseudomonadati</taxon>
        <taxon>Pseudomonadota</taxon>
        <taxon>Betaproteobacteria</taxon>
        <taxon>Neisseriales</taxon>
        <taxon>Chromobacteriaceae</taxon>
        <taxon>Chromobacterium</taxon>
    </lineage>
</organism>
<name>A0ABV0F9S6_9NEIS</name>
<evidence type="ECO:0000313" key="1">
    <source>
        <dbReference type="EMBL" id="MEO2216842.1"/>
    </source>
</evidence>
<keyword evidence="2" id="KW-1185">Reference proteome</keyword>
<dbReference type="RefSeq" id="WP_347370203.1">
    <property type="nucleotide sequence ID" value="NZ_JBDOJC010000001.1"/>
</dbReference>
<gene>
    <name evidence="1" type="ORF">ABGV49_07250</name>
</gene>
<proteinExistence type="predicted"/>
<dbReference type="Proteomes" id="UP001455709">
    <property type="component" value="Unassembled WGS sequence"/>
</dbReference>
<protein>
    <submittedName>
        <fullName evidence="1">Uncharacterized protein</fullName>
    </submittedName>
</protein>
<accession>A0ABV0F9S6</accession>
<sequence length="76" mass="8600">MTPHAAAMLLPASQRPLLPLDAFRGQDLMFYQTGSPVYRTLVARNTRWQLLGEQGKVAEEPGCIRVYPGYLYSRQC</sequence>
<dbReference type="EMBL" id="JBDOJC010000001">
    <property type="protein sequence ID" value="MEO2216842.1"/>
    <property type="molecule type" value="Genomic_DNA"/>
</dbReference>
<evidence type="ECO:0000313" key="2">
    <source>
        <dbReference type="Proteomes" id="UP001455709"/>
    </source>
</evidence>
<comment type="caution">
    <text evidence="1">The sequence shown here is derived from an EMBL/GenBank/DDBJ whole genome shotgun (WGS) entry which is preliminary data.</text>
</comment>